<sequence>MGAARWVKYIPGLNILYDIFFNGTPSVDAIKDSLNVQALLSALLIAIVISYPGAFDYDELKEASLRLSKCLFASDPNPLAAADALRLEVFLSSLFLSNNVLMVVMVYLSLSGLNLDDDTAQERFQKWYFYVRFLFFFMTMFMMAGVVTFGRCSYFMFILKFPLPDDYENCSGDKTVEDSPFILLRNVGNFIWLGTMFLVFVVLSFTHFSQLRMDERMKGSFTTTELKQVVPRDS</sequence>
<keyword evidence="4" id="KW-1185">Reference proteome</keyword>
<evidence type="ECO:0000313" key="3">
    <source>
        <dbReference type="EMBL" id="CAL4760125.1"/>
    </source>
</evidence>
<feature type="transmembrane region" description="Helical" evidence="1">
    <location>
        <begin position="38"/>
        <end position="55"/>
    </location>
</feature>
<accession>A0A9P1FE66</accession>
<proteinExistence type="predicted"/>
<evidence type="ECO:0000313" key="4">
    <source>
        <dbReference type="Proteomes" id="UP001152797"/>
    </source>
</evidence>
<name>A0A9P1FE66_9DINO</name>
<organism evidence="2">
    <name type="scientific">Cladocopium goreaui</name>
    <dbReference type="NCBI Taxonomy" id="2562237"/>
    <lineage>
        <taxon>Eukaryota</taxon>
        <taxon>Sar</taxon>
        <taxon>Alveolata</taxon>
        <taxon>Dinophyceae</taxon>
        <taxon>Suessiales</taxon>
        <taxon>Symbiodiniaceae</taxon>
        <taxon>Cladocopium</taxon>
    </lineage>
</organism>
<dbReference type="EMBL" id="CAMXCT010000036">
    <property type="protein sequence ID" value="CAI3972813.1"/>
    <property type="molecule type" value="Genomic_DNA"/>
</dbReference>
<dbReference type="OrthoDB" id="10409159at2759"/>
<keyword evidence="1" id="KW-0472">Membrane</keyword>
<keyword evidence="1" id="KW-0812">Transmembrane</keyword>
<keyword evidence="3" id="KW-0808">Transferase</keyword>
<reference evidence="2" key="1">
    <citation type="submission" date="2022-10" db="EMBL/GenBank/DDBJ databases">
        <authorList>
            <person name="Chen Y."/>
            <person name="Dougan E. K."/>
            <person name="Chan C."/>
            <person name="Rhodes N."/>
            <person name="Thang M."/>
        </authorList>
    </citation>
    <scope>NUCLEOTIDE SEQUENCE</scope>
</reference>
<protein>
    <submittedName>
        <fullName evidence="3">Adenosine kinase</fullName>
    </submittedName>
</protein>
<feature type="transmembrane region" description="Helical" evidence="1">
    <location>
        <begin position="190"/>
        <end position="208"/>
    </location>
</feature>
<gene>
    <name evidence="2" type="ORF">C1SCF055_LOCUS1358</name>
</gene>
<reference evidence="3 4" key="2">
    <citation type="submission" date="2024-05" db="EMBL/GenBank/DDBJ databases">
        <authorList>
            <person name="Chen Y."/>
            <person name="Shah S."/>
            <person name="Dougan E. K."/>
            <person name="Thang M."/>
            <person name="Chan C."/>
        </authorList>
    </citation>
    <scope>NUCLEOTIDE SEQUENCE [LARGE SCALE GENOMIC DNA]</scope>
</reference>
<dbReference type="Proteomes" id="UP001152797">
    <property type="component" value="Unassembled WGS sequence"/>
</dbReference>
<evidence type="ECO:0000313" key="2">
    <source>
        <dbReference type="EMBL" id="CAI3972813.1"/>
    </source>
</evidence>
<dbReference type="EMBL" id="CAMXCT030000036">
    <property type="protein sequence ID" value="CAL4760125.1"/>
    <property type="molecule type" value="Genomic_DNA"/>
</dbReference>
<feature type="transmembrane region" description="Helical" evidence="1">
    <location>
        <begin position="129"/>
        <end position="157"/>
    </location>
</feature>
<dbReference type="EMBL" id="CAMXCT020000036">
    <property type="protein sequence ID" value="CAL1126188.1"/>
    <property type="molecule type" value="Genomic_DNA"/>
</dbReference>
<feature type="transmembrane region" description="Helical" evidence="1">
    <location>
        <begin position="89"/>
        <end position="108"/>
    </location>
</feature>
<keyword evidence="3" id="KW-0418">Kinase</keyword>
<dbReference type="GO" id="GO:0016301">
    <property type="term" value="F:kinase activity"/>
    <property type="evidence" value="ECO:0007669"/>
    <property type="project" value="UniProtKB-KW"/>
</dbReference>
<evidence type="ECO:0000256" key="1">
    <source>
        <dbReference type="SAM" id="Phobius"/>
    </source>
</evidence>
<dbReference type="AlphaFoldDB" id="A0A9P1FE66"/>
<keyword evidence="1" id="KW-1133">Transmembrane helix</keyword>
<comment type="caution">
    <text evidence="2">The sequence shown here is derived from an EMBL/GenBank/DDBJ whole genome shotgun (WGS) entry which is preliminary data.</text>
</comment>